<accession>A0A1R1LGQ4</accession>
<dbReference type="Proteomes" id="UP000187085">
    <property type="component" value="Unassembled WGS sequence"/>
</dbReference>
<feature type="compositionally biased region" description="Basic residues" evidence="1">
    <location>
        <begin position="10"/>
        <end position="28"/>
    </location>
</feature>
<keyword evidence="3" id="KW-1185">Reference proteome</keyword>
<protein>
    <submittedName>
        <fullName evidence="2">Uncharacterized protein</fullName>
    </submittedName>
</protein>
<organism evidence="2 3">
    <name type="scientific">Tersicoccus phoenicis</name>
    <dbReference type="NCBI Taxonomy" id="554083"/>
    <lineage>
        <taxon>Bacteria</taxon>
        <taxon>Bacillati</taxon>
        <taxon>Actinomycetota</taxon>
        <taxon>Actinomycetes</taxon>
        <taxon>Micrococcales</taxon>
        <taxon>Micrococcaceae</taxon>
        <taxon>Tersicoccus</taxon>
    </lineage>
</organism>
<dbReference type="EMBL" id="MRDE01000021">
    <property type="protein sequence ID" value="OMH26685.1"/>
    <property type="molecule type" value="Genomic_DNA"/>
</dbReference>
<sequence length="59" mass="6426">MARSSQVAGRVHRAAPRHHGRALSRRPVRAPLVTTAVGRYDPLTGNLDVEGTGRPRGMR</sequence>
<comment type="caution">
    <text evidence="2">The sequence shown here is derived from an EMBL/GenBank/DDBJ whole genome shotgun (WGS) entry which is preliminary data.</text>
</comment>
<name>A0A1R1LGQ4_9MICC</name>
<evidence type="ECO:0000313" key="2">
    <source>
        <dbReference type="EMBL" id="OMH26685.1"/>
    </source>
</evidence>
<proteinExistence type="predicted"/>
<reference evidence="2 3" key="1">
    <citation type="submission" date="2016-12" db="EMBL/GenBank/DDBJ databases">
        <title>Draft genome of Tersicoccus phoenicis 1P05MA.</title>
        <authorList>
            <person name="Nakajima Y."/>
            <person name="Yoshizawa S."/>
            <person name="Nakamura K."/>
            <person name="Ogura Y."/>
            <person name="Hayashi T."/>
            <person name="Kogure K."/>
        </authorList>
    </citation>
    <scope>NUCLEOTIDE SEQUENCE [LARGE SCALE GENOMIC DNA]</scope>
    <source>
        <strain evidence="2 3">1p05MA</strain>
    </source>
</reference>
<gene>
    <name evidence="2" type="ORF">BKD30_04660</name>
</gene>
<feature type="region of interest" description="Disordered" evidence="1">
    <location>
        <begin position="1"/>
        <end position="30"/>
    </location>
</feature>
<evidence type="ECO:0000313" key="3">
    <source>
        <dbReference type="Proteomes" id="UP000187085"/>
    </source>
</evidence>
<dbReference type="AlphaFoldDB" id="A0A1R1LGQ4"/>
<dbReference type="STRING" id="554083.BKD30_04660"/>
<evidence type="ECO:0000256" key="1">
    <source>
        <dbReference type="SAM" id="MobiDB-lite"/>
    </source>
</evidence>